<evidence type="ECO:0000256" key="2">
    <source>
        <dbReference type="ARBA" id="ARBA00004477"/>
    </source>
</evidence>
<dbReference type="GO" id="GO:0005789">
    <property type="term" value="C:endoplasmic reticulum membrane"/>
    <property type="evidence" value="ECO:0007669"/>
    <property type="project" value="UniProtKB-SubCell"/>
</dbReference>
<dbReference type="PANTHER" id="PTHR11132">
    <property type="entry name" value="SOLUTE CARRIER FAMILY 35"/>
    <property type="match status" value="1"/>
</dbReference>
<keyword evidence="6 9" id="KW-1133">Transmembrane helix</keyword>
<comment type="similarity">
    <text evidence="3">Belongs to the TPT transporter family. SLC35D subfamily.</text>
</comment>
<comment type="function">
    <text evidence="1">Involved in the import of GDP-mannose from the cytoplasm into the Golgi lumen.</text>
</comment>
<evidence type="ECO:0000256" key="8">
    <source>
        <dbReference type="SAM" id="MobiDB-lite"/>
    </source>
</evidence>
<keyword evidence="5 9" id="KW-0812">Transmembrane</keyword>
<evidence type="ECO:0000256" key="5">
    <source>
        <dbReference type="ARBA" id="ARBA00022692"/>
    </source>
</evidence>
<feature type="transmembrane region" description="Helical" evidence="9">
    <location>
        <begin position="62"/>
        <end position="80"/>
    </location>
</feature>
<reference evidence="12" key="1">
    <citation type="submission" date="2015-05" db="EMBL/GenBank/DDBJ databases">
        <authorList>
            <person name="Fogelqvist Johan"/>
        </authorList>
    </citation>
    <scope>NUCLEOTIDE SEQUENCE [LARGE SCALE GENOMIC DNA]</scope>
</reference>
<sequence>MNSQDGIKLEARRSEEGHGLLHGDEKLDSRDNFDLEARAGAVDSQTEKLKEKPVEYSTLPQVKFAWLSAYFCFSLVLTLYNKLVLGVFPFPWLLTALHATCASLGCYGLLQMGYFSMSRLGRRENLILLAFSLLFTINIAVSNLSLAMVSVPFYQVLRTSVPVFTVLIYRVIFSRTYETMTYMTLVPIMLGAALTTIGEYTFTDLGFLLTFAGVILAAVKSIGSVLWFGFGLRGLARTLGATAEGRSLLALCAALGESFHEDYAASVLHHLVLAYQPPSGFVPSLHEWQQLVKACNGILSQSKFPILVDAFVRLVPRRRRLQEALESRRSGFFLETECPSPKDMAGALLALGLLRRGQYEFVTVEGGLGSGWLAAMAEWMYDLGVGISDSQGNTIYRSPGPGGDLRPHLLIRLSKQTADVPHVGASPSQDLTLASKTYYLRDRLGIAKLLCIEGTPFGGGRLAWHECLGEAYGLEFAELMEASDLVGCAFGCAARIFSGIMAFEQPGMDIYHAVQTRNYFEESGGRGFIRFSVRRFPELAPLTRRSYEQLALSFQAAQVMYIQSLFDIRKLCACNICSGSGSRPSLDSLCLLAVFESVVIACQMLSGMEVADDMGLRRDGLEWVYHNAHNALVDSPKRVGSPGQALLRQTETARIITCSTQGQLAESAMMLFGGRKAGSSSNMSALSSGGVCVFYSILRDFTLDREALGRVHVVGGHIDLEGALYDRIQDATESPVISQHHPGWPFWAVSLAITQRIGSLQVDFAVADQASLSHDTPLIGPAYLVETALRARGAVHCYRSASRCHDPSLTASVRPSRLGFMLFSDAWEVVITKTNDPKDTMTRGGGGGPADPQAPLPLLSDDGGTQTMQAFMLAPSVRSDVARAATLVTARSKNCLTVLCDYQCLACCSSAAMSRAKDRNWFAILPCDDGSTAGVADAPPKVV</sequence>
<dbReference type="Pfam" id="PF03151">
    <property type="entry name" value="TPT"/>
    <property type="match status" value="1"/>
</dbReference>
<dbReference type="InterPro" id="IPR004853">
    <property type="entry name" value="Sugar_P_trans_dom"/>
</dbReference>
<evidence type="ECO:0000259" key="10">
    <source>
        <dbReference type="Pfam" id="PF03151"/>
    </source>
</evidence>
<gene>
    <name evidence="11" type="ORF">BN1723_007558</name>
</gene>
<feature type="transmembrane region" description="Helical" evidence="9">
    <location>
        <begin position="126"/>
        <end position="147"/>
    </location>
</feature>
<evidence type="ECO:0000256" key="3">
    <source>
        <dbReference type="ARBA" id="ARBA00010425"/>
    </source>
</evidence>
<dbReference type="AlphaFoldDB" id="A0A0G4NM68"/>
<keyword evidence="7 9" id="KW-0472">Membrane</keyword>
<evidence type="ECO:0000256" key="6">
    <source>
        <dbReference type="ARBA" id="ARBA00022989"/>
    </source>
</evidence>
<evidence type="ECO:0000313" key="12">
    <source>
        <dbReference type="Proteomes" id="UP000045706"/>
    </source>
</evidence>
<feature type="transmembrane region" description="Helical" evidence="9">
    <location>
        <begin position="92"/>
        <end position="114"/>
    </location>
</feature>
<dbReference type="Proteomes" id="UP000045706">
    <property type="component" value="Unassembled WGS sequence"/>
</dbReference>
<protein>
    <recommendedName>
        <fullName evidence="10">Sugar phosphate transporter domain-containing protein</fullName>
    </recommendedName>
</protein>
<comment type="subcellular location">
    <subcellularLocation>
        <location evidence="2">Endoplasmic reticulum membrane</location>
        <topology evidence="2">Multi-pass membrane protein</topology>
    </subcellularLocation>
</comment>
<evidence type="ECO:0000256" key="1">
    <source>
        <dbReference type="ARBA" id="ARBA00003420"/>
    </source>
</evidence>
<evidence type="ECO:0000256" key="9">
    <source>
        <dbReference type="SAM" id="Phobius"/>
    </source>
</evidence>
<evidence type="ECO:0000256" key="4">
    <source>
        <dbReference type="ARBA" id="ARBA00011182"/>
    </source>
</evidence>
<dbReference type="EMBL" id="CVQI01036606">
    <property type="protein sequence ID" value="CRK47461.1"/>
    <property type="molecule type" value="Genomic_DNA"/>
</dbReference>
<accession>A0A0G4NM68</accession>
<organism evidence="11 12">
    <name type="scientific">Verticillium longisporum</name>
    <name type="common">Verticillium dahliae var. longisporum</name>
    <dbReference type="NCBI Taxonomy" id="100787"/>
    <lineage>
        <taxon>Eukaryota</taxon>
        <taxon>Fungi</taxon>
        <taxon>Dikarya</taxon>
        <taxon>Ascomycota</taxon>
        <taxon>Pezizomycotina</taxon>
        <taxon>Sordariomycetes</taxon>
        <taxon>Hypocreomycetidae</taxon>
        <taxon>Glomerellales</taxon>
        <taxon>Plectosphaerellaceae</taxon>
        <taxon>Verticillium</taxon>
    </lineage>
</organism>
<comment type="subunit">
    <text evidence="4">Homooligomer.</text>
</comment>
<name>A0A0G4NM68_VERLO</name>
<feature type="region of interest" description="Disordered" evidence="8">
    <location>
        <begin position="1"/>
        <end position="27"/>
    </location>
</feature>
<feature type="transmembrane region" description="Helical" evidence="9">
    <location>
        <begin position="208"/>
        <end position="230"/>
    </location>
</feature>
<feature type="transmembrane region" description="Helical" evidence="9">
    <location>
        <begin position="153"/>
        <end position="173"/>
    </location>
</feature>
<proteinExistence type="inferred from homology"/>
<feature type="domain" description="Sugar phosphate transporter" evidence="10">
    <location>
        <begin position="68"/>
        <end position="223"/>
    </location>
</feature>
<feature type="region of interest" description="Disordered" evidence="8">
    <location>
        <begin position="835"/>
        <end position="854"/>
    </location>
</feature>
<feature type="compositionally biased region" description="Basic and acidic residues" evidence="8">
    <location>
        <begin position="7"/>
        <end position="27"/>
    </location>
</feature>
<evidence type="ECO:0000256" key="7">
    <source>
        <dbReference type="ARBA" id="ARBA00023136"/>
    </source>
</evidence>
<evidence type="ECO:0000313" key="11">
    <source>
        <dbReference type="EMBL" id="CRK47461.1"/>
    </source>
</evidence>
<dbReference type="InterPro" id="IPR050186">
    <property type="entry name" value="TPT_transporter"/>
</dbReference>